<keyword evidence="11" id="KW-0320">Glycogen biosynthesis</keyword>
<dbReference type="EC" id="2.7.1.175" evidence="4"/>
<evidence type="ECO:0000256" key="10">
    <source>
        <dbReference type="ARBA" id="ARBA00022840"/>
    </source>
</evidence>
<evidence type="ECO:0000256" key="11">
    <source>
        <dbReference type="ARBA" id="ARBA00023056"/>
    </source>
</evidence>
<evidence type="ECO:0000256" key="2">
    <source>
        <dbReference type="ARBA" id="ARBA00006219"/>
    </source>
</evidence>
<gene>
    <name evidence="17" type="ORF">GCM10009665_46260</name>
</gene>
<dbReference type="Gene3D" id="3.90.1200.10">
    <property type="match status" value="1"/>
</dbReference>
<evidence type="ECO:0000256" key="9">
    <source>
        <dbReference type="ARBA" id="ARBA00022777"/>
    </source>
</evidence>
<keyword evidence="12" id="KW-0119">Carbohydrate metabolism</keyword>
<keyword evidence="7" id="KW-0808">Transferase</keyword>
<comment type="subunit">
    <text evidence="3">Monomer.</text>
</comment>
<name>A0ABN1WL29_9ACTN</name>
<dbReference type="EMBL" id="BAAALF010000090">
    <property type="protein sequence ID" value="GAA1250312.1"/>
    <property type="molecule type" value="Genomic_DNA"/>
</dbReference>
<comment type="similarity">
    <text evidence="2">Belongs to the aminoglycoside phosphotransferase family.</text>
</comment>
<feature type="compositionally biased region" description="Gly residues" evidence="15">
    <location>
        <begin position="21"/>
        <end position="36"/>
    </location>
</feature>
<comment type="caution">
    <text evidence="17">The sequence shown here is derived from an EMBL/GenBank/DDBJ whole genome shotgun (WGS) entry which is preliminary data.</text>
</comment>
<evidence type="ECO:0000256" key="5">
    <source>
        <dbReference type="ARBA" id="ARBA00013882"/>
    </source>
</evidence>
<dbReference type="InterPro" id="IPR011009">
    <property type="entry name" value="Kinase-like_dom_sf"/>
</dbReference>
<keyword evidence="18" id="KW-1185">Reference proteome</keyword>
<evidence type="ECO:0000256" key="7">
    <source>
        <dbReference type="ARBA" id="ARBA00022679"/>
    </source>
</evidence>
<proteinExistence type="inferred from homology"/>
<dbReference type="Pfam" id="PF18085">
    <property type="entry name" value="Mak_N_cap"/>
    <property type="match status" value="1"/>
</dbReference>
<evidence type="ECO:0000259" key="16">
    <source>
        <dbReference type="Pfam" id="PF18085"/>
    </source>
</evidence>
<dbReference type="RefSeq" id="WP_344443839.1">
    <property type="nucleotide sequence ID" value="NZ_BAAALF010000090.1"/>
</dbReference>
<evidence type="ECO:0000256" key="8">
    <source>
        <dbReference type="ARBA" id="ARBA00022741"/>
    </source>
</evidence>
<evidence type="ECO:0000313" key="18">
    <source>
        <dbReference type="Proteomes" id="UP001500037"/>
    </source>
</evidence>
<feature type="domain" description="Maltokinase N-terminal cap" evidence="16">
    <location>
        <begin position="69"/>
        <end position="156"/>
    </location>
</feature>
<organism evidence="17 18">
    <name type="scientific">Kitasatospora nipponensis</name>
    <dbReference type="NCBI Taxonomy" id="258049"/>
    <lineage>
        <taxon>Bacteria</taxon>
        <taxon>Bacillati</taxon>
        <taxon>Actinomycetota</taxon>
        <taxon>Actinomycetes</taxon>
        <taxon>Kitasatosporales</taxon>
        <taxon>Streptomycetaceae</taxon>
        <taxon>Kitasatospora</taxon>
    </lineage>
</organism>
<evidence type="ECO:0000313" key="17">
    <source>
        <dbReference type="EMBL" id="GAA1250312.1"/>
    </source>
</evidence>
<evidence type="ECO:0000256" key="6">
    <source>
        <dbReference type="ARBA" id="ARBA00022600"/>
    </source>
</evidence>
<feature type="region of interest" description="Disordered" evidence="15">
    <location>
        <begin position="1"/>
        <end position="51"/>
    </location>
</feature>
<comment type="catalytic activity">
    <reaction evidence="14">
        <text>D-maltose + ATP = alpha-maltose 1-phosphate + ADP + H(+)</text>
        <dbReference type="Rhea" id="RHEA:31915"/>
        <dbReference type="ChEBI" id="CHEBI:15378"/>
        <dbReference type="ChEBI" id="CHEBI:17306"/>
        <dbReference type="ChEBI" id="CHEBI:30616"/>
        <dbReference type="ChEBI" id="CHEBI:63576"/>
        <dbReference type="ChEBI" id="CHEBI:456216"/>
        <dbReference type="EC" id="2.7.1.175"/>
    </reaction>
</comment>
<evidence type="ECO:0000256" key="3">
    <source>
        <dbReference type="ARBA" id="ARBA00011245"/>
    </source>
</evidence>
<evidence type="ECO:0000256" key="4">
    <source>
        <dbReference type="ARBA" id="ARBA00011962"/>
    </source>
</evidence>
<dbReference type="Proteomes" id="UP001500037">
    <property type="component" value="Unassembled WGS sequence"/>
</dbReference>
<evidence type="ECO:0000256" key="1">
    <source>
        <dbReference type="ARBA" id="ARBA00004964"/>
    </source>
</evidence>
<keyword evidence="6" id="KW-0321">Glycogen metabolism</keyword>
<evidence type="ECO:0000256" key="13">
    <source>
        <dbReference type="ARBA" id="ARBA00031251"/>
    </source>
</evidence>
<comment type="pathway">
    <text evidence="1">Glycan biosynthesis; glycogen biosynthesis.</text>
</comment>
<protein>
    <recommendedName>
        <fullName evidence="5">Maltokinase</fullName>
        <ecNumber evidence="4">2.7.1.175</ecNumber>
    </recommendedName>
    <alternativeName>
        <fullName evidence="13">Maltose-1-phosphate synthase</fullName>
    </alternativeName>
</protein>
<sequence>MSEISRSQAHAHRDAGTAPRGPGGPGGPHGAAGRGTGAHTPSAHGSRPRSGSLAVGELVQAALPLIADWLPSQRWYAGKGQAITGLSPLTATPLLTGDPAMLHLLLRVEHGGGADIYQLLLGLRTAAPPGLLPEAVLGRLTHGPYDGAALYDAVHDPELTGRLLGHLATADRFGLLSFRRTPGPGLPSDLPGRAGTAEQSNTSVIFGTSFILKLFRRISPGTNPDLELSLALSRAGSTRIPRVAAWFESRMEGAEPATLGLLQRFLPDAEDGWELALDQVARLKGDPSPGNFAVEAHRLGRATAEVHRVLARALPVARLDREQTGQLATGMAERLDVAAAAVPALRRYRPALHAAFRQLTADHLTGLTVQRIHGDLHLGQAMRTPHGWVLLDFEGEPAKTVAERRLPQPALRDVAAMLRSFDYAAAHLLAGAEPDPQLAHLAASWAARNRTAYCAGYTAAGGTDPASSPELLRALEIDKAVYEVVYEARHRPGWLPIPLTAIHRLATAP</sequence>
<evidence type="ECO:0000256" key="12">
    <source>
        <dbReference type="ARBA" id="ARBA00023277"/>
    </source>
</evidence>
<keyword evidence="8" id="KW-0547">Nucleotide-binding</keyword>
<accession>A0ABN1WL29</accession>
<evidence type="ECO:0000256" key="14">
    <source>
        <dbReference type="ARBA" id="ARBA00049067"/>
    </source>
</evidence>
<dbReference type="InterPro" id="IPR040999">
    <property type="entry name" value="Mak_N_cap"/>
</dbReference>
<reference evidence="17 18" key="1">
    <citation type="journal article" date="2019" name="Int. J. Syst. Evol. Microbiol.">
        <title>The Global Catalogue of Microorganisms (GCM) 10K type strain sequencing project: providing services to taxonomists for standard genome sequencing and annotation.</title>
        <authorList>
            <consortium name="The Broad Institute Genomics Platform"/>
            <consortium name="The Broad Institute Genome Sequencing Center for Infectious Disease"/>
            <person name="Wu L."/>
            <person name="Ma J."/>
        </authorList>
    </citation>
    <scope>NUCLEOTIDE SEQUENCE [LARGE SCALE GENOMIC DNA]</scope>
    <source>
        <strain evidence="17 18">JCM 13004</strain>
    </source>
</reference>
<dbReference type="SUPFAM" id="SSF56112">
    <property type="entry name" value="Protein kinase-like (PK-like)"/>
    <property type="match status" value="1"/>
</dbReference>
<evidence type="ECO:0000256" key="15">
    <source>
        <dbReference type="SAM" id="MobiDB-lite"/>
    </source>
</evidence>
<keyword evidence="9" id="KW-0418">Kinase</keyword>
<keyword evidence="10" id="KW-0067">ATP-binding</keyword>